<evidence type="ECO:0000259" key="7">
    <source>
        <dbReference type="PROSITE" id="PS50010"/>
    </source>
</evidence>
<evidence type="ECO:0000259" key="8">
    <source>
        <dbReference type="PROSITE" id="PS50212"/>
    </source>
</evidence>
<feature type="compositionally biased region" description="Pro residues" evidence="4">
    <location>
        <begin position="1217"/>
        <end position="1229"/>
    </location>
</feature>
<dbReference type="InterPro" id="IPR035899">
    <property type="entry name" value="DBL_dom_sf"/>
</dbReference>
<dbReference type="Gene3D" id="6.10.250.3060">
    <property type="match status" value="1"/>
</dbReference>
<dbReference type="Pfam" id="PF00617">
    <property type="entry name" value="RasGEF"/>
    <property type="match status" value="1"/>
</dbReference>
<dbReference type="SUPFAM" id="SSF48065">
    <property type="entry name" value="DBL homology domain (DH-domain)"/>
    <property type="match status" value="1"/>
</dbReference>
<sequence>SGPSVRFSNPRPPRPSWSSRSSDSCDMFSARDAADYNLDVDGHEIASKWKGLLVAALKKVQCQVHPTLTATDEALQYVEGLVLRLLWTLCGGRPHSVQDVEDRVRRLFPNPIDLWAIKDAQAALERGRRRSSLVLPLDKIHPLLHKVLGYRLDLQVSQYMVAVLEYIAADILKLTGNYVKNIRHVEITCQDCRVAMCADKVLMDMFHGEDLAAAEEESLGSRPPSSYDEEVKDLIAEERQHIRELNMIIKVFREPLDKLFPGSKDLDVIFGNVSEVYEFSVSLLGSFEDVVEMTDENQSPAIGSCFYEMAEYDEFDVYDDYAQTVVARSCRDTLAELLLKPDVASSLQTAGHGFLLAVKYVLPRLLVGPVAHCFQYFEAIKVLQQMAPTEEDRETLEQAEGLLRRLKAQLTRTCADKLPRKRPGEASLRMHSRDRRATALHKMKELQKAVDGWEGRDIGQCCNEYIMDGTLGKVGSGRRLTERHLFLFDGLVLLCKHSNKRSSVTGGPTPEYRLKECFFLRRVEILDREDTDELKFAFEIAPRDAPHIVLFAKNAEEKSNWMASLVMLNMRSMLERTLDSILSDEEKKHPLRLPENYRFSLEDSESQVVLEEKTNAGVPLIKGATLLKLVERLTYHMYADPMFVRTFLTTFRSFCQPHELLDLLSERFDIPEPQAPPLAEHGEGAEAEAARNLHRECLKRFRKEYSQPVQFRVLNVLRHWVDHHYYDFERDPTLLEKLRAFLDRVKGKNMRKWVESINKVIQRRSEQLDEPREITFGYSPPNIEWYLCSTPDKFDILTLHPIEIARQLTLLEFDLYRAVKPSELVNAAWTKKDKHKTSPNLLKMIHHSSNFSFWLERCIVETENYEERLAVVSRMLEVMLVLQELNNFTGVFAVSSAMSSACVHRLEHTFNSIKCSLKKALDEAFDLYSDHCRKYQEKLRSINPPCVPFLGMYLTNILHIEEGNLDFLPNHEGLINFSKRRKVAEITGEIQQYQNQPYCLTVQPEIRQFLENLNPQEDMTEKEFTDYLYSKSLEIEPRGCKQPPKFPRKWPDLPLKSPGIKPRLTRSAGSHQVLPNWGGAPPASEGEDATPPTSPSTPLTPPYVQHSDSCVFAPVLIGAALSPATTPSAPPSHPPPPPPPSNLPPLLPPPPLPPRKKRDSSTSSCDPSSPTGTAFFSDVPDQAPPLLPPREGPPQRDASPPPPPLPPRRDGGWTLPRTPPRTMPPPLDPHQPQRALSRRNSAHNGDLATLLVGQGPLLPRRDIPAVLSPPPLRPPPSSTPQLPPKTHRQPQLVVNHNSR</sequence>
<dbReference type="EMBL" id="GACK01001174">
    <property type="protein sequence ID" value="JAA63860.1"/>
    <property type="molecule type" value="mRNA"/>
</dbReference>
<dbReference type="CDD" id="cd22915">
    <property type="entry name" value="HFD_SOS1_rpt2"/>
    <property type="match status" value="1"/>
</dbReference>
<feature type="compositionally biased region" description="Pro residues" evidence="4">
    <location>
        <begin position="1128"/>
        <end position="1153"/>
    </location>
</feature>
<evidence type="ECO:0000259" key="5">
    <source>
        <dbReference type="PROSITE" id="PS50003"/>
    </source>
</evidence>
<dbReference type="SMART" id="SM00325">
    <property type="entry name" value="RhoGEF"/>
    <property type="match status" value="1"/>
</dbReference>
<dbReference type="GO" id="GO:0046982">
    <property type="term" value="F:protein heterodimerization activity"/>
    <property type="evidence" value="ECO:0007669"/>
    <property type="project" value="InterPro"/>
</dbReference>
<dbReference type="Gene3D" id="1.20.900.10">
    <property type="entry name" value="Dbl homology (DH) domain"/>
    <property type="match status" value="1"/>
</dbReference>
<dbReference type="PROSITE" id="PS00720">
    <property type="entry name" value="RASGEF"/>
    <property type="match status" value="1"/>
</dbReference>
<dbReference type="Pfam" id="PF00618">
    <property type="entry name" value="RasGEF_N"/>
    <property type="match status" value="1"/>
</dbReference>
<keyword evidence="1 2" id="KW-0344">Guanine-nucleotide releasing factor</keyword>
<dbReference type="FunFam" id="1.10.20.10:FF:000029">
    <property type="entry name" value="son of sevenless homolog 1 isoform X1"/>
    <property type="match status" value="1"/>
</dbReference>
<protein>
    <submittedName>
        <fullName evidence="9">Putative son of sevenless log 1</fullName>
    </submittedName>
</protein>
<dbReference type="SUPFAM" id="SSF48366">
    <property type="entry name" value="Ras GEF"/>
    <property type="match status" value="1"/>
</dbReference>
<dbReference type="GO" id="GO:0005886">
    <property type="term" value="C:plasma membrane"/>
    <property type="evidence" value="ECO:0007669"/>
    <property type="project" value="TreeGrafter"/>
</dbReference>
<dbReference type="SMART" id="SM00147">
    <property type="entry name" value="RasGEF"/>
    <property type="match status" value="1"/>
</dbReference>
<dbReference type="InterPro" id="IPR036964">
    <property type="entry name" value="RASGEF_cat_dom_sf"/>
</dbReference>
<feature type="compositionally biased region" description="Pro residues" evidence="4">
    <location>
        <begin position="1267"/>
        <end position="1283"/>
    </location>
</feature>
<dbReference type="InterPro" id="IPR011993">
    <property type="entry name" value="PH-like_dom_sf"/>
</dbReference>
<feature type="region of interest" description="Disordered" evidence="4">
    <location>
        <begin position="1"/>
        <end position="22"/>
    </location>
</feature>
<dbReference type="SUPFAM" id="SSF47113">
    <property type="entry name" value="Histone-fold"/>
    <property type="match status" value="1"/>
</dbReference>
<dbReference type="InterPro" id="IPR001849">
    <property type="entry name" value="PH_domain"/>
</dbReference>
<dbReference type="InterPro" id="IPR055251">
    <property type="entry name" value="SOS1_NGEF_PH"/>
</dbReference>
<feature type="domain" description="DH" evidence="7">
    <location>
        <begin position="226"/>
        <end position="413"/>
    </location>
</feature>
<dbReference type="InterPro" id="IPR009072">
    <property type="entry name" value="Histone-fold"/>
</dbReference>
<accession>L7MIP1</accession>
<proteinExistence type="evidence at transcript level"/>
<feature type="compositionally biased region" description="Pro residues" evidence="4">
    <location>
        <begin position="1092"/>
        <end position="1101"/>
    </location>
</feature>
<reference evidence="9" key="1">
    <citation type="submission" date="2012-11" db="EMBL/GenBank/DDBJ databases">
        <authorList>
            <person name="Lucero-Rivera Y.E."/>
            <person name="Tovar-Ramirez D."/>
        </authorList>
    </citation>
    <scope>NUCLEOTIDE SEQUENCE</scope>
    <source>
        <tissue evidence="9">Salivary gland</tissue>
    </source>
</reference>
<reference evidence="9" key="2">
    <citation type="journal article" date="2015" name="J. Proteomics">
        <title>Sexual differences in the sialomes of the zebra tick, Rhipicephalus pulchellus.</title>
        <authorList>
            <person name="Tan A.W."/>
            <person name="Francischetti I.M."/>
            <person name="Slovak M."/>
            <person name="Kini R.M."/>
            <person name="Ribeiro J.M."/>
        </authorList>
    </citation>
    <scope>NUCLEOTIDE SEQUENCE</scope>
    <source>
        <tissue evidence="9">Salivary gland</tissue>
    </source>
</reference>
<dbReference type="GO" id="GO:0005085">
    <property type="term" value="F:guanyl-nucleotide exchange factor activity"/>
    <property type="evidence" value="ECO:0007669"/>
    <property type="project" value="UniProtKB-KW"/>
</dbReference>
<dbReference type="SMART" id="SM00229">
    <property type="entry name" value="RasGEFN"/>
    <property type="match status" value="1"/>
</dbReference>
<dbReference type="PROSITE" id="PS50003">
    <property type="entry name" value="PH_DOMAIN"/>
    <property type="match status" value="1"/>
</dbReference>
<feature type="region of interest" description="Disordered" evidence="4">
    <location>
        <begin position="1122"/>
        <end position="1299"/>
    </location>
</feature>
<organism evidence="9">
    <name type="scientific">Rhipicephalus pulchellus</name>
    <name type="common">Yellow backed tick</name>
    <name type="synonym">Dermacentor pulchellus</name>
    <dbReference type="NCBI Taxonomy" id="72859"/>
    <lineage>
        <taxon>Eukaryota</taxon>
        <taxon>Metazoa</taxon>
        <taxon>Ecdysozoa</taxon>
        <taxon>Arthropoda</taxon>
        <taxon>Chelicerata</taxon>
        <taxon>Arachnida</taxon>
        <taxon>Acari</taxon>
        <taxon>Parasitiformes</taxon>
        <taxon>Ixodida</taxon>
        <taxon>Ixodoidea</taxon>
        <taxon>Ixodidae</taxon>
        <taxon>Rhipicephalinae</taxon>
        <taxon>Rhipicephalus</taxon>
        <taxon>Rhipicephalus</taxon>
    </lineage>
</organism>
<keyword evidence="3" id="KW-0175">Coiled coil</keyword>
<dbReference type="SUPFAM" id="SSF50729">
    <property type="entry name" value="PH domain-like"/>
    <property type="match status" value="1"/>
</dbReference>
<evidence type="ECO:0000256" key="4">
    <source>
        <dbReference type="SAM" id="MobiDB-lite"/>
    </source>
</evidence>
<name>L7MIP1_RHIPC</name>
<feature type="domain" description="N-terminal Ras-GEF" evidence="8">
    <location>
        <begin position="617"/>
        <end position="765"/>
    </location>
</feature>
<dbReference type="Pfam" id="PF00621">
    <property type="entry name" value="RhoGEF"/>
    <property type="match status" value="1"/>
</dbReference>
<evidence type="ECO:0000256" key="2">
    <source>
        <dbReference type="PROSITE-ProRule" id="PRU00168"/>
    </source>
</evidence>
<dbReference type="Gene3D" id="2.30.29.30">
    <property type="entry name" value="Pleckstrin-homology domain (PH domain)/Phosphotyrosine-binding domain (PTB)"/>
    <property type="match status" value="1"/>
</dbReference>
<dbReference type="CDD" id="cd01261">
    <property type="entry name" value="PH_SOS"/>
    <property type="match status" value="1"/>
</dbReference>
<dbReference type="InterPro" id="IPR001895">
    <property type="entry name" value="RASGEF_cat_dom"/>
</dbReference>
<dbReference type="Gene3D" id="1.10.20.10">
    <property type="entry name" value="Histone, subunit A"/>
    <property type="match status" value="1"/>
</dbReference>
<feature type="compositionally biased region" description="Pro residues" evidence="4">
    <location>
        <begin position="1182"/>
        <end position="1192"/>
    </location>
</feature>
<dbReference type="InterPro" id="IPR008937">
    <property type="entry name" value="Ras-like_GEF"/>
</dbReference>
<dbReference type="CDD" id="cd00155">
    <property type="entry name" value="RasGEF"/>
    <property type="match status" value="1"/>
</dbReference>
<evidence type="ECO:0000313" key="9">
    <source>
        <dbReference type="EMBL" id="JAA63860.1"/>
    </source>
</evidence>
<evidence type="ECO:0000256" key="1">
    <source>
        <dbReference type="ARBA" id="ARBA00022658"/>
    </source>
</evidence>
<feature type="coiled-coil region" evidence="3">
    <location>
        <begin position="389"/>
        <end position="416"/>
    </location>
</feature>
<feature type="non-terminal residue" evidence="9">
    <location>
        <position position="1"/>
    </location>
</feature>
<dbReference type="InterPro" id="IPR000219">
    <property type="entry name" value="DH_dom"/>
</dbReference>
<dbReference type="InterPro" id="IPR019804">
    <property type="entry name" value="Ras_G-nucl-exch_fac_CS"/>
</dbReference>
<dbReference type="GO" id="GO:0007265">
    <property type="term" value="P:Ras protein signal transduction"/>
    <property type="evidence" value="ECO:0007669"/>
    <property type="project" value="TreeGrafter"/>
</dbReference>
<dbReference type="PRINTS" id="PR01217">
    <property type="entry name" value="PRICHEXTENSN"/>
</dbReference>
<dbReference type="Gene3D" id="1.20.870.10">
    <property type="entry name" value="Son of sevenless (SoS) protein Chain: S domain 1"/>
    <property type="match status" value="1"/>
</dbReference>
<dbReference type="SMART" id="SM00233">
    <property type="entry name" value="PH"/>
    <property type="match status" value="1"/>
</dbReference>
<dbReference type="CDD" id="cd22914">
    <property type="entry name" value="HFD_SOS1_rpt1"/>
    <property type="match status" value="1"/>
</dbReference>
<feature type="region of interest" description="Disordered" evidence="4">
    <location>
        <begin position="1038"/>
        <end position="1105"/>
    </location>
</feature>
<evidence type="ECO:0000256" key="3">
    <source>
        <dbReference type="SAM" id="Coils"/>
    </source>
</evidence>
<evidence type="ECO:0000259" key="6">
    <source>
        <dbReference type="PROSITE" id="PS50009"/>
    </source>
</evidence>
<dbReference type="PROSITE" id="PS50212">
    <property type="entry name" value="RASGEF_NTER"/>
    <property type="match status" value="1"/>
</dbReference>
<dbReference type="PANTHER" id="PTHR23113:SF363">
    <property type="entry name" value="PROTEIN SON OF SEVENLESS"/>
    <property type="match status" value="1"/>
</dbReference>
<feature type="domain" description="Ras-GEF" evidence="6">
    <location>
        <begin position="800"/>
        <end position="1038"/>
    </location>
</feature>
<dbReference type="Pfam" id="PF22697">
    <property type="entry name" value="SOS1_NGEF_PH"/>
    <property type="match status" value="1"/>
</dbReference>
<dbReference type="CDD" id="cd06224">
    <property type="entry name" value="REM"/>
    <property type="match status" value="1"/>
</dbReference>
<dbReference type="Gene3D" id="1.10.840.10">
    <property type="entry name" value="Ras guanine-nucleotide exchange factors catalytic domain"/>
    <property type="match status" value="1"/>
</dbReference>
<dbReference type="InterPro" id="IPR023578">
    <property type="entry name" value="Ras_GEF_dom_sf"/>
</dbReference>
<dbReference type="InterPro" id="IPR000651">
    <property type="entry name" value="Ras-like_Gua-exchang_fac_N"/>
</dbReference>
<feature type="compositionally biased region" description="Low complexity" evidence="4">
    <location>
        <begin position="1161"/>
        <end position="1171"/>
    </location>
</feature>
<dbReference type="PROSITE" id="PS50010">
    <property type="entry name" value="DH_2"/>
    <property type="match status" value="1"/>
</dbReference>
<dbReference type="PANTHER" id="PTHR23113">
    <property type="entry name" value="GUANINE NUCLEOTIDE EXCHANGE FACTOR"/>
    <property type="match status" value="1"/>
</dbReference>
<feature type="domain" description="PH" evidence="5">
    <location>
        <begin position="464"/>
        <end position="570"/>
    </location>
</feature>
<dbReference type="PROSITE" id="PS50009">
    <property type="entry name" value="RASGEF_CAT"/>
    <property type="match status" value="1"/>
</dbReference>